<gene>
    <name evidence="2" type="ORF">HZA66_06965</name>
</gene>
<evidence type="ECO:0000313" key="3">
    <source>
        <dbReference type="Proteomes" id="UP000782519"/>
    </source>
</evidence>
<feature type="domain" description="DUF2314" evidence="1">
    <location>
        <begin position="38"/>
        <end position="162"/>
    </location>
</feature>
<dbReference type="InterPro" id="IPR018756">
    <property type="entry name" value="DUF2314"/>
</dbReference>
<name>A0A933RVV2_RHOPL</name>
<dbReference type="Pfam" id="PF10077">
    <property type="entry name" value="DUF2314"/>
    <property type="match status" value="1"/>
</dbReference>
<dbReference type="Proteomes" id="UP000782519">
    <property type="component" value="Unassembled WGS sequence"/>
</dbReference>
<proteinExistence type="predicted"/>
<dbReference type="EMBL" id="JACRJB010000019">
    <property type="protein sequence ID" value="MBI5129165.1"/>
    <property type="molecule type" value="Genomic_DNA"/>
</dbReference>
<dbReference type="AlphaFoldDB" id="A0A933RVV2"/>
<accession>A0A933RVV2</accession>
<reference evidence="2" key="1">
    <citation type="submission" date="2020-07" db="EMBL/GenBank/DDBJ databases">
        <title>Huge and variable diversity of episymbiotic CPR bacteria and DPANN archaea in groundwater ecosystems.</title>
        <authorList>
            <person name="He C.Y."/>
            <person name="Keren R."/>
            <person name="Whittaker M."/>
            <person name="Farag I.F."/>
            <person name="Doudna J."/>
            <person name="Cate J.H.D."/>
            <person name="Banfield J.F."/>
        </authorList>
    </citation>
    <scope>NUCLEOTIDE SEQUENCE</scope>
    <source>
        <strain evidence="2">NC_groundwater_1818_Pr3_B-0.1um_66_35</strain>
    </source>
</reference>
<comment type="caution">
    <text evidence="2">The sequence shown here is derived from an EMBL/GenBank/DDBJ whole genome shotgun (WGS) entry which is preliminary data.</text>
</comment>
<protein>
    <submittedName>
        <fullName evidence="2">DUF2314 domain-containing protein</fullName>
    </submittedName>
</protein>
<sequence>MLLWGVISLVALFIAPVRAQSLIDKSVRDETARVRNDDPAMAAAIAKARAGLDDFLARADHPAGDQREFSIKVKVPLGANSEFLWLRPFVRDGDGFIGRVVNTPRYIANLNYGDRLAFERNDIADWSYKQDDRVIGNFTACVLIAREPAAQRAAFRSRYGIDCE</sequence>
<evidence type="ECO:0000313" key="2">
    <source>
        <dbReference type="EMBL" id="MBI5129165.1"/>
    </source>
</evidence>
<evidence type="ECO:0000259" key="1">
    <source>
        <dbReference type="Pfam" id="PF10077"/>
    </source>
</evidence>
<organism evidence="2 3">
    <name type="scientific">Rhodopseudomonas palustris</name>
    <dbReference type="NCBI Taxonomy" id="1076"/>
    <lineage>
        <taxon>Bacteria</taxon>
        <taxon>Pseudomonadati</taxon>
        <taxon>Pseudomonadota</taxon>
        <taxon>Alphaproteobacteria</taxon>
        <taxon>Hyphomicrobiales</taxon>
        <taxon>Nitrobacteraceae</taxon>
        <taxon>Rhodopseudomonas</taxon>
    </lineage>
</organism>